<reference evidence="5 6" key="1">
    <citation type="submission" date="2010-07" db="EMBL/GenBank/DDBJ databases">
        <title>The draft genome of Paenibacillus curdlanolyticus YK9.</title>
        <authorList>
            <consortium name="US DOE Joint Genome Institute (JGI-PGF)"/>
            <person name="Lucas S."/>
            <person name="Copeland A."/>
            <person name="Lapidus A."/>
            <person name="Cheng J.-F."/>
            <person name="Bruce D."/>
            <person name="Goodwin L."/>
            <person name="Pitluck S."/>
            <person name="Land M.L."/>
            <person name="Hauser L."/>
            <person name="Chang Y.-J."/>
            <person name="Jeffries C."/>
            <person name="Anderson I.J."/>
            <person name="Johnson E."/>
            <person name="Loganathan U."/>
            <person name="Mulhopadhyay B."/>
            <person name="Kyrpides N."/>
            <person name="Woyke T.J."/>
        </authorList>
    </citation>
    <scope>NUCLEOTIDE SEQUENCE [LARGE SCALE GENOMIC DNA]</scope>
    <source>
        <strain evidence="5 6">YK9</strain>
    </source>
</reference>
<dbReference type="GO" id="GO:0016491">
    <property type="term" value="F:oxidoreductase activity"/>
    <property type="evidence" value="ECO:0007669"/>
    <property type="project" value="UniProtKB-KW"/>
</dbReference>
<dbReference type="InterPro" id="IPR002346">
    <property type="entry name" value="Mopterin_DH_FAD-bd"/>
</dbReference>
<dbReference type="Gene3D" id="3.30.390.50">
    <property type="entry name" value="CO dehydrogenase flavoprotein, C-terminal domain"/>
    <property type="match status" value="1"/>
</dbReference>
<dbReference type="EMBL" id="AEDD01000011">
    <property type="protein sequence ID" value="EFM09264.1"/>
    <property type="molecule type" value="Genomic_DNA"/>
</dbReference>
<name>E0IDR0_9BACL</name>
<evidence type="ECO:0000313" key="5">
    <source>
        <dbReference type="EMBL" id="EFM09264.1"/>
    </source>
</evidence>
<dbReference type="InterPro" id="IPR005107">
    <property type="entry name" value="CO_DH_flav_C"/>
</dbReference>
<feature type="domain" description="FAD-binding PCMH-type" evidence="4">
    <location>
        <begin position="6"/>
        <end position="200"/>
    </location>
</feature>
<organism evidence="5 6">
    <name type="scientific">Paenibacillus curdlanolyticus YK9</name>
    <dbReference type="NCBI Taxonomy" id="717606"/>
    <lineage>
        <taxon>Bacteria</taxon>
        <taxon>Bacillati</taxon>
        <taxon>Bacillota</taxon>
        <taxon>Bacilli</taxon>
        <taxon>Bacillales</taxon>
        <taxon>Paenibacillaceae</taxon>
        <taxon>Paenibacillus</taxon>
    </lineage>
</organism>
<dbReference type="InterPro" id="IPR036318">
    <property type="entry name" value="FAD-bd_PCMH-like_sf"/>
</dbReference>
<dbReference type="InterPro" id="IPR016169">
    <property type="entry name" value="FAD-bd_PCMH_sub2"/>
</dbReference>
<keyword evidence="2" id="KW-0274">FAD</keyword>
<dbReference type="Proteomes" id="UP000005387">
    <property type="component" value="Unassembled WGS sequence"/>
</dbReference>
<dbReference type="InterPro" id="IPR036683">
    <property type="entry name" value="CO_DH_flav_C_dom_sf"/>
</dbReference>
<evidence type="ECO:0000259" key="4">
    <source>
        <dbReference type="PROSITE" id="PS51387"/>
    </source>
</evidence>
<keyword evidence="3" id="KW-0560">Oxidoreductase</keyword>
<dbReference type="PANTHER" id="PTHR42659:SF2">
    <property type="entry name" value="XANTHINE DEHYDROGENASE SUBUNIT C-RELATED"/>
    <property type="match status" value="1"/>
</dbReference>
<evidence type="ECO:0000256" key="1">
    <source>
        <dbReference type="ARBA" id="ARBA00022630"/>
    </source>
</evidence>
<dbReference type="SUPFAM" id="SSF55447">
    <property type="entry name" value="CO dehydrogenase flavoprotein C-terminal domain-like"/>
    <property type="match status" value="1"/>
</dbReference>
<evidence type="ECO:0000313" key="6">
    <source>
        <dbReference type="Proteomes" id="UP000005387"/>
    </source>
</evidence>
<dbReference type="STRING" id="717606.PaecuDRAFT_3801"/>
<dbReference type="InterPro" id="IPR051312">
    <property type="entry name" value="Diverse_Substr_Oxidored"/>
</dbReference>
<dbReference type="OrthoDB" id="9774454at2"/>
<evidence type="ECO:0000256" key="2">
    <source>
        <dbReference type="ARBA" id="ARBA00022827"/>
    </source>
</evidence>
<dbReference type="eggNOG" id="COG1319">
    <property type="taxonomic scope" value="Bacteria"/>
</dbReference>
<dbReference type="InterPro" id="IPR016166">
    <property type="entry name" value="FAD-bd_PCMH"/>
</dbReference>
<dbReference type="SUPFAM" id="SSF56176">
    <property type="entry name" value="FAD-binding/transporter-associated domain-like"/>
    <property type="match status" value="1"/>
</dbReference>
<dbReference type="RefSeq" id="WP_006039787.1">
    <property type="nucleotide sequence ID" value="NZ_AEDD01000011.1"/>
</dbReference>
<dbReference type="GO" id="GO:0071949">
    <property type="term" value="F:FAD binding"/>
    <property type="evidence" value="ECO:0007669"/>
    <property type="project" value="InterPro"/>
</dbReference>
<evidence type="ECO:0000256" key="3">
    <source>
        <dbReference type="ARBA" id="ARBA00023002"/>
    </source>
</evidence>
<dbReference type="Pfam" id="PF00941">
    <property type="entry name" value="FAD_binding_5"/>
    <property type="match status" value="1"/>
</dbReference>
<protein>
    <submittedName>
        <fullName evidence="5">Molybdopterin dehydrogenase FAD-binding</fullName>
    </submittedName>
</protein>
<proteinExistence type="predicted"/>
<dbReference type="PROSITE" id="PS51387">
    <property type="entry name" value="FAD_PCMH"/>
    <property type="match status" value="1"/>
</dbReference>
<dbReference type="AlphaFoldDB" id="E0IDR0"/>
<keyword evidence="1" id="KW-0285">Flavoprotein</keyword>
<dbReference type="Gene3D" id="3.30.465.10">
    <property type="match status" value="1"/>
</dbReference>
<dbReference type="SMART" id="SM01092">
    <property type="entry name" value="CO_deh_flav_C"/>
    <property type="match status" value="1"/>
</dbReference>
<dbReference type="PANTHER" id="PTHR42659">
    <property type="entry name" value="XANTHINE DEHYDROGENASE SUBUNIT C-RELATED"/>
    <property type="match status" value="1"/>
</dbReference>
<keyword evidence="6" id="KW-1185">Reference proteome</keyword>
<gene>
    <name evidence="5" type="ORF">PaecuDRAFT_3801</name>
</gene>
<accession>E0IDR0</accession>
<sequence length="317" mass="33273">MASLERDVPAYAAVKVWRPHTAEEAWRLKRQFGAAARYAAGGTWLRTRWESGAAMMPLHLISLEQIADMRGVQQIELASIGEPQSSFLRIGAITSLAQLMESPLVTGVAPLLQEAARSIAAPSIRQLATVGGNVLTRSGDLIPALAALDAQLVLCTGSGANGGRHSGGYERQPLIEWLAASGNDSDSSVVVAVDIAAEPRSKPYWFRKIGRRESFSPSVITAAGTFGIDATGRLDDVRIVVSGTGMPAVRLYDAETAAEQGAYGMALYAAVRAGVPSVSDDFAGSAYRRMAAANMIASELDAAVRSIAAVGEVSADG</sequence>